<dbReference type="EMBL" id="KQ965733">
    <property type="protein sequence ID" value="KXS21208.1"/>
    <property type="molecule type" value="Genomic_DNA"/>
</dbReference>
<protein>
    <submittedName>
        <fullName evidence="1">Uncharacterized protein</fullName>
    </submittedName>
</protein>
<evidence type="ECO:0000313" key="1">
    <source>
        <dbReference type="EMBL" id="KXS21208.1"/>
    </source>
</evidence>
<proteinExistence type="predicted"/>
<organism evidence="1 2">
    <name type="scientific">Gonapodya prolifera (strain JEL478)</name>
    <name type="common">Monoblepharis prolifera</name>
    <dbReference type="NCBI Taxonomy" id="1344416"/>
    <lineage>
        <taxon>Eukaryota</taxon>
        <taxon>Fungi</taxon>
        <taxon>Fungi incertae sedis</taxon>
        <taxon>Chytridiomycota</taxon>
        <taxon>Chytridiomycota incertae sedis</taxon>
        <taxon>Monoblepharidomycetes</taxon>
        <taxon>Monoblepharidales</taxon>
        <taxon>Gonapodyaceae</taxon>
        <taxon>Gonapodya</taxon>
    </lineage>
</organism>
<dbReference type="AlphaFoldDB" id="A0A139AWW2"/>
<keyword evidence="2" id="KW-1185">Reference proteome</keyword>
<sequence length="160" mass="18008">MSLLLLHIVYCSVKLKGSQLDLVVLCYITCQTRHDTRNFQHAWPPLHRRIPKRVPPLLARRNREIFQPVLQSRCPGRHVNPLCPPCRKGCVDRVGNLRGPRKAVHELGTRVAPEFVDEDRDGAEVGLCERDGAVDEGDGAGKCEGEDGFHHVKEPDCSWS</sequence>
<name>A0A139AWW2_GONPJ</name>
<evidence type="ECO:0000313" key="2">
    <source>
        <dbReference type="Proteomes" id="UP000070544"/>
    </source>
</evidence>
<reference evidence="1 2" key="1">
    <citation type="journal article" date="2015" name="Genome Biol. Evol.">
        <title>Phylogenomic analyses indicate that early fungi evolved digesting cell walls of algal ancestors of land plants.</title>
        <authorList>
            <person name="Chang Y."/>
            <person name="Wang S."/>
            <person name="Sekimoto S."/>
            <person name="Aerts A.L."/>
            <person name="Choi C."/>
            <person name="Clum A."/>
            <person name="LaButti K.M."/>
            <person name="Lindquist E.A."/>
            <person name="Yee Ngan C."/>
            <person name="Ohm R.A."/>
            <person name="Salamov A.A."/>
            <person name="Grigoriev I.V."/>
            <person name="Spatafora J.W."/>
            <person name="Berbee M.L."/>
        </authorList>
    </citation>
    <scope>NUCLEOTIDE SEQUENCE [LARGE SCALE GENOMIC DNA]</scope>
    <source>
        <strain evidence="1 2">JEL478</strain>
    </source>
</reference>
<dbReference type="Proteomes" id="UP000070544">
    <property type="component" value="Unassembled WGS sequence"/>
</dbReference>
<gene>
    <name evidence="1" type="ORF">M427DRAFT_313673</name>
</gene>
<accession>A0A139AWW2</accession>